<reference evidence="2 3" key="1">
    <citation type="journal article" date="2012" name="J. Bacteriol.">
        <title>Genome Sequence of "Candidatus Nitrosoarchaeum limnia" BG20, a Low-Salinity Ammonia-Oxidizing Archaeon from the San Francisco Bay Estuary.</title>
        <authorList>
            <person name="Mosier A.C."/>
            <person name="Allen E.E."/>
            <person name="Kim M."/>
            <person name="Ferriera S."/>
            <person name="Francis C.A."/>
        </authorList>
    </citation>
    <scope>NUCLEOTIDE SEQUENCE [LARGE SCALE GENOMIC DNA]</scope>
    <source>
        <strain evidence="2 3">BG20</strain>
    </source>
</reference>
<proteinExistence type="predicted"/>
<name>S2EUL4_9ARCH</name>
<evidence type="ECO:0000256" key="1">
    <source>
        <dbReference type="SAM" id="Phobius"/>
    </source>
</evidence>
<dbReference type="AlphaFoldDB" id="S2EUL4"/>
<evidence type="ECO:0000313" key="3">
    <source>
        <dbReference type="Proteomes" id="UP000014065"/>
    </source>
</evidence>
<dbReference type="Proteomes" id="UP000014065">
    <property type="component" value="Unassembled WGS sequence"/>
</dbReference>
<organism evidence="2 3">
    <name type="scientific">Candidatus Nitrosarchaeum limnium BG20</name>
    <dbReference type="NCBI Taxonomy" id="859192"/>
    <lineage>
        <taxon>Archaea</taxon>
        <taxon>Nitrososphaerota</taxon>
        <taxon>Nitrososphaeria</taxon>
        <taxon>Nitrosopumilales</taxon>
        <taxon>Nitrosopumilaceae</taxon>
        <taxon>Nitrosarchaeum</taxon>
    </lineage>
</organism>
<sequence>MKNATTIGMIGAIVLAVGVVGINFSDGSIMQKNQPSATQDGGAILGHIEIIQRDSEGNIKAYQQTDNKIINGAKNCVVAVLFGKTSTNTCTIANGTSTVTGLGKYTFIGLGNTTATMPASTSNDLPGEITLGDGLNRAAGTLGTFTNATADAAGAKQVISKTFSYTGSQTNTIYAAGLFNQTTTGATSSTFALKAFPSTVTLTNGDSLTVNWEITING</sequence>
<gene>
    <name evidence="2" type="ORF">BG20_I1997</name>
</gene>
<protein>
    <submittedName>
        <fullName evidence="2">Uncharacterized protein</fullName>
    </submittedName>
</protein>
<evidence type="ECO:0000313" key="2">
    <source>
        <dbReference type="EMBL" id="EPA05994.1"/>
    </source>
</evidence>
<dbReference type="RefSeq" id="WP_133936221.1">
    <property type="nucleotide sequence ID" value="NZ_AHJG01000116.1"/>
</dbReference>
<keyword evidence="3" id="KW-1185">Reference proteome</keyword>
<keyword evidence="1" id="KW-1133">Transmembrane helix</keyword>
<keyword evidence="1" id="KW-0812">Transmembrane</keyword>
<feature type="transmembrane region" description="Helical" evidence="1">
    <location>
        <begin position="6"/>
        <end position="24"/>
    </location>
</feature>
<comment type="caution">
    <text evidence="2">The sequence shown here is derived from an EMBL/GenBank/DDBJ whole genome shotgun (WGS) entry which is preliminary data.</text>
</comment>
<keyword evidence="1" id="KW-0472">Membrane</keyword>
<accession>S2EUL4</accession>
<dbReference type="OrthoDB" id="2921at2157"/>
<dbReference type="EMBL" id="AHJG01000116">
    <property type="protein sequence ID" value="EPA05994.1"/>
    <property type="molecule type" value="Genomic_DNA"/>
</dbReference>